<dbReference type="AlphaFoldDB" id="A0A3P7JJS6"/>
<dbReference type="GO" id="GO:0016020">
    <property type="term" value="C:membrane"/>
    <property type="evidence" value="ECO:0007669"/>
    <property type="project" value="UniProtKB-SubCell"/>
</dbReference>
<dbReference type="Gene3D" id="2.10.25.10">
    <property type="entry name" value="Laminin"/>
    <property type="match status" value="3"/>
</dbReference>
<feature type="disulfide bond" evidence="4">
    <location>
        <begin position="146"/>
        <end position="155"/>
    </location>
</feature>
<dbReference type="PROSITE" id="PS01186">
    <property type="entry name" value="EGF_2"/>
    <property type="match status" value="1"/>
</dbReference>
<feature type="chain" id="PRO_5018059321" description="EGF-like domain-containing protein" evidence="5">
    <location>
        <begin position="17"/>
        <end position="311"/>
    </location>
</feature>
<evidence type="ECO:0000256" key="3">
    <source>
        <dbReference type="ARBA" id="ARBA00023157"/>
    </source>
</evidence>
<keyword evidence="5" id="KW-0732">Signal</keyword>
<feature type="domain" description="EGF-like" evidence="6">
    <location>
        <begin position="118"/>
        <end position="156"/>
    </location>
</feature>
<evidence type="ECO:0000256" key="1">
    <source>
        <dbReference type="ARBA" id="ARBA00022536"/>
    </source>
</evidence>
<dbReference type="PROSITE" id="PS50026">
    <property type="entry name" value="EGF_3"/>
    <property type="match status" value="3"/>
</dbReference>
<organism evidence="7 8">
    <name type="scientific">Strongylus vulgaris</name>
    <name type="common">Blood worm</name>
    <dbReference type="NCBI Taxonomy" id="40348"/>
    <lineage>
        <taxon>Eukaryota</taxon>
        <taxon>Metazoa</taxon>
        <taxon>Ecdysozoa</taxon>
        <taxon>Nematoda</taxon>
        <taxon>Chromadorea</taxon>
        <taxon>Rhabditida</taxon>
        <taxon>Rhabditina</taxon>
        <taxon>Rhabditomorpha</taxon>
        <taxon>Strongyloidea</taxon>
        <taxon>Strongylidae</taxon>
        <taxon>Strongylus</taxon>
    </lineage>
</organism>
<dbReference type="PANTHER" id="PTHR24049">
    <property type="entry name" value="CRUMBS FAMILY MEMBER"/>
    <property type="match status" value="1"/>
</dbReference>
<accession>A0A3P7JJS6</accession>
<dbReference type="SUPFAM" id="SSF57196">
    <property type="entry name" value="EGF/Laminin"/>
    <property type="match status" value="3"/>
</dbReference>
<protein>
    <recommendedName>
        <fullName evidence="6">EGF-like domain-containing protein</fullName>
    </recommendedName>
</protein>
<comment type="caution">
    <text evidence="4">Lacks conserved residue(s) required for the propagation of feature annotation.</text>
</comment>
<dbReference type="CDD" id="cd00054">
    <property type="entry name" value="EGF_CA"/>
    <property type="match status" value="1"/>
</dbReference>
<feature type="domain" description="EGF-like" evidence="6">
    <location>
        <begin position="75"/>
        <end position="115"/>
    </location>
</feature>
<dbReference type="OrthoDB" id="5800348at2759"/>
<feature type="disulfide bond" evidence="4">
    <location>
        <begin position="105"/>
        <end position="114"/>
    </location>
</feature>
<feature type="disulfide bond" evidence="4">
    <location>
        <begin position="185"/>
        <end position="194"/>
    </location>
</feature>
<gene>
    <name evidence="7" type="ORF">SVUK_LOCUS13652</name>
</gene>
<dbReference type="InterPro" id="IPR051022">
    <property type="entry name" value="Notch_Cell-Fate_Det"/>
</dbReference>
<evidence type="ECO:0000256" key="2">
    <source>
        <dbReference type="ARBA" id="ARBA00022737"/>
    </source>
</evidence>
<evidence type="ECO:0000256" key="4">
    <source>
        <dbReference type="PROSITE-ProRule" id="PRU00076"/>
    </source>
</evidence>
<keyword evidence="1 4" id="KW-0245">EGF-like domain</keyword>
<evidence type="ECO:0000256" key="5">
    <source>
        <dbReference type="SAM" id="SignalP"/>
    </source>
</evidence>
<feature type="disulfide bond" evidence="4">
    <location>
        <begin position="166"/>
        <end position="183"/>
    </location>
</feature>
<dbReference type="SMART" id="SM00181">
    <property type="entry name" value="EGF"/>
    <property type="match status" value="3"/>
</dbReference>
<evidence type="ECO:0000313" key="7">
    <source>
        <dbReference type="EMBL" id="VDM78654.1"/>
    </source>
</evidence>
<dbReference type="EMBL" id="UYYB01102560">
    <property type="protein sequence ID" value="VDM78654.1"/>
    <property type="molecule type" value="Genomic_DNA"/>
</dbReference>
<keyword evidence="8" id="KW-1185">Reference proteome</keyword>
<evidence type="ECO:0000313" key="8">
    <source>
        <dbReference type="Proteomes" id="UP000270094"/>
    </source>
</evidence>
<dbReference type="PROSITE" id="PS00022">
    <property type="entry name" value="EGF_1"/>
    <property type="match status" value="1"/>
</dbReference>
<keyword evidence="3 4" id="KW-1015">Disulfide bond</keyword>
<proteinExistence type="predicted"/>
<dbReference type="Proteomes" id="UP000270094">
    <property type="component" value="Unassembled WGS sequence"/>
</dbReference>
<feature type="signal peptide" evidence="5">
    <location>
        <begin position="1"/>
        <end position="16"/>
    </location>
</feature>
<keyword evidence="2" id="KW-0677">Repeat</keyword>
<evidence type="ECO:0000259" key="6">
    <source>
        <dbReference type="PROSITE" id="PS50026"/>
    </source>
</evidence>
<feature type="domain" description="EGF-like" evidence="6">
    <location>
        <begin position="157"/>
        <end position="195"/>
    </location>
</feature>
<sequence>MIVFLLLFLTLTLSYQQTETLLENPLNPPHGCANFGLCIAPEPFEDEITGETYYTCPTDGCVCNPGTEGDTCETIIPKCAPDPCPKTTGSMFICKEGLQNYTCVCQPGFTGEDCTIDLASVCATNPCLNGATCKSTNNVDYTCSKCPEGKMGHRCQYNDPCADVDCQNGGVCVPIFDGAHFYCQCKENWQQVYCGRTKYIWLSFHDILAADSTGLPKALNFPLSAETVVTEGCFETNAALADTSYYKNITEPGMSITKCKKHLMSILNIFYTMFSKFLFKIFRNGLDYNTAHTFRKIRDFTEKSVASVVSS</sequence>
<dbReference type="InterPro" id="IPR000742">
    <property type="entry name" value="EGF"/>
</dbReference>
<name>A0A3P7JJS6_STRVU</name>
<reference evidence="7 8" key="1">
    <citation type="submission" date="2018-11" db="EMBL/GenBank/DDBJ databases">
        <authorList>
            <consortium name="Pathogen Informatics"/>
        </authorList>
    </citation>
    <scope>NUCLEOTIDE SEQUENCE [LARGE SCALE GENOMIC DNA]</scope>
</reference>